<dbReference type="Gene3D" id="3.40.30.10">
    <property type="entry name" value="Glutaredoxin"/>
    <property type="match status" value="1"/>
</dbReference>
<dbReference type="GO" id="GO:0030313">
    <property type="term" value="C:cell envelope"/>
    <property type="evidence" value="ECO:0007669"/>
    <property type="project" value="UniProtKB-SubCell"/>
</dbReference>
<dbReference type="AlphaFoldDB" id="A0A5C6BHR4"/>
<dbReference type="OrthoDB" id="252709at2"/>
<feature type="signal peptide" evidence="5">
    <location>
        <begin position="1"/>
        <end position="33"/>
    </location>
</feature>
<comment type="subcellular location">
    <subcellularLocation>
        <location evidence="1">Cell envelope</location>
    </subcellularLocation>
</comment>
<reference evidence="7 8" key="1">
    <citation type="submission" date="2019-02" db="EMBL/GenBank/DDBJ databases">
        <title>Deep-cultivation of Planctomycetes and their phenomic and genomic characterization uncovers novel biology.</title>
        <authorList>
            <person name="Wiegand S."/>
            <person name="Jogler M."/>
            <person name="Boedeker C."/>
            <person name="Pinto D."/>
            <person name="Vollmers J."/>
            <person name="Rivas-Marin E."/>
            <person name="Kohn T."/>
            <person name="Peeters S.H."/>
            <person name="Heuer A."/>
            <person name="Rast P."/>
            <person name="Oberbeckmann S."/>
            <person name="Bunk B."/>
            <person name="Jeske O."/>
            <person name="Meyerdierks A."/>
            <person name="Storesund J.E."/>
            <person name="Kallscheuer N."/>
            <person name="Luecker S."/>
            <person name="Lage O.M."/>
            <person name="Pohl T."/>
            <person name="Merkel B.J."/>
            <person name="Hornburger P."/>
            <person name="Mueller R.-W."/>
            <person name="Bruemmer F."/>
            <person name="Labrenz M."/>
            <person name="Spormann A.M."/>
            <person name="Op Den Camp H."/>
            <person name="Overmann J."/>
            <person name="Amann R."/>
            <person name="Jetten M.S.M."/>
            <person name="Mascher T."/>
            <person name="Medema M.H."/>
            <person name="Devos D.P."/>
            <person name="Kaster A.-K."/>
            <person name="Ovreas L."/>
            <person name="Rohde M."/>
            <person name="Galperin M.Y."/>
            <person name="Jogler C."/>
        </authorList>
    </citation>
    <scope>NUCLEOTIDE SEQUENCE [LARGE SCALE GENOMIC DNA]</scope>
    <source>
        <strain evidence="7 8">CA54</strain>
    </source>
</reference>
<evidence type="ECO:0000259" key="6">
    <source>
        <dbReference type="PROSITE" id="PS51352"/>
    </source>
</evidence>
<name>A0A5C6BHR4_9PLAN</name>
<dbReference type="Pfam" id="PF00578">
    <property type="entry name" value="AhpC-TSA"/>
    <property type="match status" value="1"/>
</dbReference>
<dbReference type="PANTHER" id="PTHR42852">
    <property type="entry name" value="THIOL:DISULFIDE INTERCHANGE PROTEIN DSBE"/>
    <property type="match status" value="1"/>
</dbReference>
<organism evidence="7 8">
    <name type="scientific">Symmachiella macrocystis</name>
    <dbReference type="NCBI Taxonomy" id="2527985"/>
    <lineage>
        <taxon>Bacteria</taxon>
        <taxon>Pseudomonadati</taxon>
        <taxon>Planctomycetota</taxon>
        <taxon>Planctomycetia</taxon>
        <taxon>Planctomycetales</taxon>
        <taxon>Planctomycetaceae</taxon>
        <taxon>Symmachiella</taxon>
    </lineage>
</organism>
<dbReference type="Proteomes" id="UP000320735">
    <property type="component" value="Unassembled WGS sequence"/>
</dbReference>
<dbReference type="SUPFAM" id="SSF52833">
    <property type="entry name" value="Thioredoxin-like"/>
    <property type="match status" value="1"/>
</dbReference>
<feature type="domain" description="Thioredoxin" evidence="6">
    <location>
        <begin position="193"/>
        <end position="332"/>
    </location>
</feature>
<keyword evidence="4" id="KW-0676">Redox-active center</keyword>
<dbReference type="GO" id="GO:0016209">
    <property type="term" value="F:antioxidant activity"/>
    <property type="evidence" value="ECO:0007669"/>
    <property type="project" value="InterPro"/>
</dbReference>
<sequence length="332" mass="37721" precursor="true">MAVFAIRRVLNQLPRCVAALLLLGLMTVGSVQAQEQVTLVEVLEKHRQATFIDVGKYVETHPEADDLENAYFHLFREGLMHDMEVQAAPYAESYLKRKDQNPAMSNLAQRVRCMSFATEGEFEEAFAVFESLLSQASPQSADAMLSVGFVLASKARFADKIGISRDIYEQLSAKFPFNQKVTRMVQTGLIKHDLLDKPAPEIGVRDMDGKLIEWEQYKGKVVLVDFWATWCGPCIEEMPNLKKTYADLHDKGFEIIGINRDEDSDQVKAFLKSAGMKWPQILDKVDEFDLDKKFDAVMLPSTYLVDRNGILVQFDMRGAEIRTQVEQLLKKK</sequence>
<evidence type="ECO:0000256" key="4">
    <source>
        <dbReference type="ARBA" id="ARBA00023284"/>
    </source>
</evidence>
<evidence type="ECO:0000256" key="5">
    <source>
        <dbReference type="SAM" id="SignalP"/>
    </source>
</evidence>
<keyword evidence="3" id="KW-1015">Disulfide bond</keyword>
<keyword evidence="2" id="KW-0201">Cytochrome c-type biogenesis</keyword>
<dbReference type="EMBL" id="SJPP01000001">
    <property type="protein sequence ID" value="TWU11703.1"/>
    <property type="molecule type" value="Genomic_DNA"/>
</dbReference>
<dbReference type="InterPro" id="IPR000866">
    <property type="entry name" value="AhpC/TSA"/>
</dbReference>
<proteinExistence type="predicted"/>
<dbReference type="PROSITE" id="PS51352">
    <property type="entry name" value="THIOREDOXIN_2"/>
    <property type="match status" value="1"/>
</dbReference>
<feature type="chain" id="PRO_5022812789" evidence="5">
    <location>
        <begin position="34"/>
        <end position="332"/>
    </location>
</feature>
<evidence type="ECO:0000256" key="1">
    <source>
        <dbReference type="ARBA" id="ARBA00004196"/>
    </source>
</evidence>
<evidence type="ECO:0000256" key="2">
    <source>
        <dbReference type="ARBA" id="ARBA00022748"/>
    </source>
</evidence>
<dbReference type="GO" id="GO:0016491">
    <property type="term" value="F:oxidoreductase activity"/>
    <property type="evidence" value="ECO:0007669"/>
    <property type="project" value="InterPro"/>
</dbReference>
<accession>A0A5C6BHR4</accession>
<evidence type="ECO:0000313" key="7">
    <source>
        <dbReference type="EMBL" id="TWU11703.1"/>
    </source>
</evidence>
<protein>
    <submittedName>
        <fullName evidence="7">Thiol-disulfide oxidoreductase ResA</fullName>
    </submittedName>
</protein>
<evidence type="ECO:0000313" key="8">
    <source>
        <dbReference type="Proteomes" id="UP000320735"/>
    </source>
</evidence>
<gene>
    <name evidence="7" type="primary">resA_2</name>
    <name evidence="7" type="ORF">CA54_05120</name>
</gene>
<dbReference type="InterPro" id="IPR013766">
    <property type="entry name" value="Thioredoxin_domain"/>
</dbReference>
<keyword evidence="8" id="KW-1185">Reference proteome</keyword>
<evidence type="ECO:0000256" key="3">
    <source>
        <dbReference type="ARBA" id="ARBA00023157"/>
    </source>
</evidence>
<keyword evidence="5" id="KW-0732">Signal</keyword>
<dbReference type="CDD" id="cd02966">
    <property type="entry name" value="TlpA_like_family"/>
    <property type="match status" value="1"/>
</dbReference>
<dbReference type="GO" id="GO:0017004">
    <property type="term" value="P:cytochrome complex assembly"/>
    <property type="evidence" value="ECO:0007669"/>
    <property type="project" value="UniProtKB-KW"/>
</dbReference>
<dbReference type="PANTHER" id="PTHR42852:SF6">
    <property type="entry name" value="THIOL:DISULFIDE INTERCHANGE PROTEIN DSBE"/>
    <property type="match status" value="1"/>
</dbReference>
<dbReference type="InterPro" id="IPR050553">
    <property type="entry name" value="Thioredoxin_ResA/DsbE_sf"/>
</dbReference>
<dbReference type="InterPro" id="IPR036249">
    <property type="entry name" value="Thioredoxin-like_sf"/>
</dbReference>
<comment type="caution">
    <text evidence="7">The sequence shown here is derived from an EMBL/GenBank/DDBJ whole genome shotgun (WGS) entry which is preliminary data.</text>
</comment>
<dbReference type="RefSeq" id="WP_146369275.1">
    <property type="nucleotide sequence ID" value="NZ_SJPP01000001.1"/>
</dbReference>